<evidence type="ECO:0000256" key="1">
    <source>
        <dbReference type="ARBA" id="ARBA00022603"/>
    </source>
</evidence>
<protein>
    <submittedName>
        <fullName evidence="4">Methyltransf_25 domain-containing protein</fullName>
    </submittedName>
</protein>
<dbReference type="CDD" id="cd02440">
    <property type="entry name" value="AdoMet_MTases"/>
    <property type="match status" value="1"/>
</dbReference>
<dbReference type="GO" id="GO:0008168">
    <property type="term" value="F:methyltransferase activity"/>
    <property type="evidence" value="ECO:0007669"/>
    <property type="project" value="UniProtKB-KW"/>
</dbReference>
<dbReference type="PANTHER" id="PTHR44942">
    <property type="entry name" value="METHYLTRANSF_11 DOMAIN-CONTAINING PROTEIN"/>
    <property type="match status" value="1"/>
</dbReference>
<keyword evidence="2" id="KW-0808">Transferase</keyword>
<dbReference type="InterPro" id="IPR029063">
    <property type="entry name" value="SAM-dependent_MTases_sf"/>
</dbReference>
<keyword evidence="1" id="KW-0489">Methyltransferase</keyword>
<accession>A0A8X6MNM3</accession>
<evidence type="ECO:0000313" key="4">
    <source>
        <dbReference type="EMBL" id="GFS69838.1"/>
    </source>
</evidence>
<gene>
    <name evidence="4" type="primary">AVEN_211368_1</name>
    <name evidence="4" type="ORF">NPIL_130851</name>
</gene>
<evidence type="ECO:0000313" key="5">
    <source>
        <dbReference type="Proteomes" id="UP000887013"/>
    </source>
</evidence>
<feature type="domain" description="Methyltransferase" evidence="3">
    <location>
        <begin position="39"/>
        <end position="136"/>
    </location>
</feature>
<evidence type="ECO:0000259" key="3">
    <source>
        <dbReference type="Pfam" id="PF13649"/>
    </source>
</evidence>
<dbReference type="AlphaFoldDB" id="A0A8X6MNM3"/>
<evidence type="ECO:0000256" key="2">
    <source>
        <dbReference type="ARBA" id="ARBA00022679"/>
    </source>
</evidence>
<name>A0A8X6MNM3_NEPPI</name>
<dbReference type="GO" id="GO:0032259">
    <property type="term" value="P:methylation"/>
    <property type="evidence" value="ECO:0007669"/>
    <property type="project" value="UniProtKB-KW"/>
</dbReference>
<dbReference type="PANTHER" id="PTHR44942:SF4">
    <property type="entry name" value="METHYLTRANSFERASE TYPE 11 DOMAIN-CONTAINING PROTEIN"/>
    <property type="match status" value="1"/>
</dbReference>
<keyword evidence="5" id="KW-1185">Reference proteome</keyword>
<reference evidence="4" key="1">
    <citation type="submission" date="2020-08" db="EMBL/GenBank/DDBJ databases">
        <title>Multicomponent nature underlies the extraordinary mechanical properties of spider dragline silk.</title>
        <authorList>
            <person name="Kono N."/>
            <person name="Nakamura H."/>
            <person name="Mori M."/>
            <person name="Yoshida Y."/>
            <person name="Ohtoshi R."/>
            <person name="Malay A.D."/>
            <person name="Moran D.A.P."/>
            <person name="Tomita M."/>
            <person name="Numata K."/>
            <person name="Arakawa K."/>
        </authorList>
    </citation>
    <scope>NUCLEOTIDE SEQUENCE</scope>
</reference>
<dbReference type="Pfam" id="PF13649">
    <property type="entry name" value="Methyltransf_25"/>
    <property type="match status" value="1"/>
</dbReference>
<dbReference type="OrthoDB" id="6408197at2759"/>
<dbReference type="SUPFAM" id="SSF53335">
    <property type="entry name" value="S-adenosyl-L-methionine-dependent methyltransferases"/>
    <property type="match status" value="1"/>
</dbReference>
<sequence>MMYLEVDVYEKTQPLDSVIHFLTVTLKELGWNNGKDDLVMDVGCGPGNVTVKWILPIFPNLKKMIAMDYLPSMIKAATTRNYHPKIEYHTANFEDKSTVERWKGQISKLTSILSFHWFKDQAKSFQIIYDLLQPGGEAACYFILGSDYYDAVLKIANDQKWKSFFEKSDICTPESYYKKYDSSHYRKLVEGIGFKVVLCRCEFKINKLPSHEEAKDLFYSICPLVPHVPENERNIFKDELYQSVLKNGGRSEDGTPLHRASTIEIVIKKPD</sequence>
<dbReference type="Proteomes" id="UP000887013">
    <property type="component" value="Unassembled WGS sequence"/>
</dbReference>
<proteinExistence type="predicted"/>
<dbReference type="Gene3D" id="3.40.50.150">
    <property type="entry name" value="Vaccinia Virus protein VP39"/>
    <property type="match status" value="1"/>
</dbReference>
<dbReference type="InterPro" id="IPR051052">
    <property type="entry name" value="Diverse_substrate_MTase"/>
</dbReference>
<organism evidence="4 5">
    <name type="scientific">Nephila pilipes</name>
    <name type="common">Giant wood spider</name>
    <name type="synonym">Nephila maculata</name>
    <dbReference type="NCBI Taxonomy" id="299642"/>
    <lineage>
        <taxon>Eukaryota</taxon>
        <taxon>Metazoa</taxon>
        <taxon>Ecdysozoa</taxon>
        <taxon>Arthropoda</taxon>
        <taxon>Chelicerata</taxon>
        <taxon>Arachnida</taxon>
        <taxon>Araneae</taxon>
        <taxon>Araneomorphae</taxon>
        <taxon>Entelegynae</taxon>
        <taxon>Araneoidea</taxon>
        <taxon>Nephilidae</taxon>
        <taxon>Nephila</taxon>
    </lineage>
</organism>
<dbReference type="EMBL" id="BMAW01095338">
    <property type="protein sequence ID" value="GFS69838.1"/>
    <property type="molecule type" value="Genomic_DNA"/>
</dbReference>
<comment type="caution">
    <text evidence="4">The sequence shown here is derived from an EMBL/GenBank/DDBJ whole genome shotgun (WGS) entry which is preliminary data.</text>
</comment>
<dbReference type="InterPro" id="IPR041698">
    <property type="entry name" value="Methyltransf_25"/>
</dbReference>